<reference evidence="2" key="1">
    <citation type="journal article" date="2019" name="Int. J. Syst. Evol. Microbiol.">
        <title>The Global Catalogue of Microorganisms (GCM) 10K type strain sequencing project: providing services to taxonomists for standard genome sequencing and annotation.</title>
        <authorList>
            <consortium name="The Broad Institute Genomics Platform"/>
            <consortium name="The Broad Institute Genome Sequencing Center for Infectious Disease"/>
            <person name="Wu L."/>
            <person name="Ma J."/>
        </authorList>
    </citation>
    <scope>NUCLEOTIDE SEQUENCE [LARGE SCALE GENOMIC DNA]</scope>
    <source>
        <strain evidence="2">JCM 18302</strain>
    </source>
</reference>
<gene>
    <name evidence="1" type="ORF">GCM10023320_75750</name>
</gene>
<comment type="caution">
    <text evidence="1">The sequence shown here is derived from an EMBL/GenBank/DDBJ whole genome shotgun (WGS) entry which is preliminary data.</text>
</comment>
<name>A0ABP9P2S6_9PSEU</name>
<dbReference type="Proteomes" id="UP001500804">
    <property type="component" value="Unassembled WGS sequence"/>
</dbReference>
<evidence type="ECO:0000313" key="1">
    <source>
        <dbReference type="EMBL" id="GAA5139546.1"/>
    </source>
</evidence>
<dbReference type="RefSeq" id="WP_345612129.1">
    <property type="nucleotide sequence ID" value="NZ_BAABJO010000044.1"/>
</dbReference>
<proteinExistence type="predicted"/>
<protein>
    <submittedName>
        <fullName evidence="1">Uncharacterized protein</fullName>
    </submittedName>
</protein>
<dbReference type="EMBL" id="BAABJO010000044">
    <property type="protein sequence ID" value="GAA5139546.1"/>
    <property type="molecule type" value="Genomic_DNA"/>
</dbReference>
<keyword evidence="2" id="KW-1185">Reference proteome</keyword>
<evidence type="ECO:0000313" key="2">
    <source>
        <dbReference type="Proteomes" id="UP001500804"/>
    </source>
</evidence>
<sequence length="104" mass="11335">MHDVLDETYQRLHRTGPEFVGWLSNHGPMAADALIRLGSAYRPHDAGPAHGSTTPDPDEMIDRAVATRDEHAIKFVEVARGSHGRGNPYALAAGDRAARLLRPT</sequence>
<organism evidence="1 2">
    <name type="scientific">Pseudonocardia adelaidensis</name>
    <dbReference type="NCBI Taxonomy" id="648754"/>
    <lineage>
        <taxon>Bacteria</taxon>
        <taxon>Bacillati</taxon>
        <taxon>Actinomycetota</taxon>
        <taxon>Actinomycetes</taxon>
        <taxon>Pseudonocardiales</taxon>
        <taxon>Pseudonocardiaceae</taxon>
        <taxon>Pseudonocardia</taxon>
    </lineage>
</organism>
<accession>A0ABP9P2S6</accession>